<accession>A0A3M2LVS1</accession>
<dbReference type="Proteomes" id="UP000282674">
    <property type="component" value="Unassembled WGS sequence"/>
</dbReference>
<dbReference type="InterPro" id="IPR035906">
    <property type="entry name" value="MetI-like_sf"/>
</dbReference>
<keyword evidence="5 7" id="KW-1133">Transmembrane helix</keyword>
<dbReference type="GO" id="GO:0055085">
    <property type="term" value="P:transmembrane transport"/>
    <property type="evidence" value="ECO:0007669"/>
    <property type="project" value="InterPro"/>
</dbReference>
<proteinExistence type="inferred from homology"/>
<reference evidence="10 11" key="1">
    <citation type="submission" date="2018-10" db="EMBL/GenBank/DDBJ databases">
        <title>Isolation from soil.</title>
        <authorList>
            <person name="Hu J."/>
        </authorList>
    </citation>
    <scope>NUCLEOTIDE SEQUENCE [LARGE SCALE GENOMIC DNA]</scope>
    <source>
        <strain evidence="10 11">NEAU-Ht49</strain>
    </source>
</reference>
<evidence type="ECO:0000256" key="3">
    <source>
        <dbReference type="ARBA" id="ARBA00022475"/>
    </source>
</evidence>
<name>A0A3M2LVS1_9ACTN</name>
<evidence type="ECO:0000259" key="9">
    <source>
        <dbReference type="PROSITE" id="PS50928"/>
    </source>
</evidence>
<gene>
    <name evidence="10" type="ORF">EBO15_22535</name>
</gene>
<sequence length="292" mass="31652">MPLQQGGTTARDSASPPSRDRSTTRLRRSAARLRVRAWLPPLIVLVLAIGAWYGVSDHLLSPERRFLLPPPDAVVRVGFLDAANRAELLAALGRTAEVAGIGLLLAALIGVALAVLMSQARWIERSLYPYAVVLQTVPVLALVPLLGFWFGFGMASRVLVCVLVAIFPVIANTLFGLRSTDGTLEEVFRLARAGRLRRLLKLRLPAAVPAMLTGLRISAGLSVVGAVVGDYFYQQGQPGLGILINVYRARLESERMFAAVLLASLLGLAVFWFFGLLAHWAARLHGTDGTRR</sequence>
<dbReference type="PANTHER" id="PTHR30151">
    <property type="entry name" value="ALKANE SULFONATE ABC TRANSPORTER-RELATED, MEMBRANE SUBUNIT"/>
    <property type="match status" value="1"/>
</dbReference>
<dbReference type="Pfam" id="PF00528">
    <property type="entry name" value="BPD_transp_1"/>
    <property type="match status" value="1"/>
</dbReference>
<feature type="transmembrane region" description="Helical" evidence="7">
    <location>
        <begin position="35"/>
        <end position="55"/>
    </location>
</feature>
<evidence type="ECO:0000256" key="4">
    <source>
        <dbReference type="ARBA" id="ARBA00022692"/>
    </source>
</evidence>
<evidence type="ECO:0000256" key="7">
    <source>
        <dbReference type="RuleBase" id="RU363032"/>
    </source>
</evidence>
<keyword evidence="2 7" id="KW-0813">Transport</keyword>
<organism evidence="10 11">
    <name type="scientific">Actinomadura harenae</name>
    <dbReference type="NCBI Taxonomy" id="2483351"/>
    <lineage>
        <taxon>Bacteria</taxon>
        <taxon>Bacillati</taxon>
        <taxon>Actinomycetota</taxon>
        <taxon>Actinomycetes</taxon>
        <taxon>Streptosporangiales</taxon>
        <taxon>Thermomonosporaceae</taxon>
        <taxon>Actinomadura</taxon>
    </lineage>
</organism>
<evidence type="ECO:0000256" key="6">
    <source>
        <dbReference type="ARBA" id="ARBA00023136"/>
    </source>
</evidence>
<feature type="transmembrane region" description="Helical" evidence="7">
    <location>
        <begin position="128"/>
        <end position="150"/>
    </location>
</feature>
<protein>
    <submittedName>
        <fullName evidence="10">ABC transporter permease</fullName>
    </submittedName>
</protein>
<feature type="transmembrane region" description="Helical" evidence="7">
    <location>
        <begin position="256"/>
        <end position="282"/>
    </location>
</feature>
<dbReference type="SUPFAM" id="SSF161098">
    <property type="entry name" value="MetI-like"/>
    <property type="match status" value="1"/>
</dbReference>
<dbReference type="GO" id="GO:0005886">
    <property type="term" value="C:plasma membrane"/>
    <property type="evidence" value="ECO:0007669"/>
    <property type="project" value="UniProtKB-SubCell"/>
</dbReference>
<feature type="region of interest" description="Disordered" evidence="8">
    <location>
        <begin position="1"/>
        <end position="25"/>
    </location>
</feature>
<evidence type="ECO:0000256" key="2">
    <source>
        <dbReference type="ARBA" id="ARBA00022448"/>
    </source>
</evidence>
<feature type="domain" description="ABC transmembrane type-1" evidence="9">
    <location>
        <begin position="92"/>
        <end position="278"/>
    </location>
</feature>
<dbReference type="PROSITE" id="PS50928">
    <property type="entry name" value="ABC_TM1"/>
    <property type="match status" value="1"/>
</dbReference>
<dbReference type="Gene3D" id="1.10.3720.10">
    <property type="entry name" value="MetI-like"/>
    <property type="match status" value="1"/>
</dbReference>
<evidence type="ECO:0000313" key="11">
    <source>
        <dbReference type="Proteomes" id="UP000282674"/>
    </source>
</evidence>
<feature type="transmembrane region" description="Helical" evidence="7">
    <location>
        <begin position="156"/>
        <end position="175"/>
    </location>
</feature>
<keyword evidence="11" id="KW-1185">Reference proteome</keyword>
<dbReference type="InterPro" id="IPR000515">
    <property type="entry name" value="MetI-like"/>
</dbReference>
<dbReference type="RefSeq" id="WP_122196415.1">
    <property type="nucleotide sequence ID" value="NZ_JBHSKC010000038.1"/>
</dbReference>
<evidence type="ECO:0000256" key="5">
    <source>
        <dbReference type="ARBA" id="ARBA00022989"/>
    </source>
</evidence>
<keyword evidence="6 7" id="KW-0472">Membrane</keyword>
<evidence type="ECO:0000256" key="1">
    <source>
        <dbReference type="ARBA" id="ARBA00004651"/>
    </source>
</evidence>
<comment type="caution">
    <text evidence="10">The sequence shown here is derived from an EMBL/GenBank/DDBJ whole genome shotgun (WGS) entry which is preliminary data.</text>
</comment>
<keyword evidence="4 7" id="KW-0812">Transmembrane</keyword>
<dbReference type="AlphaFoldDB" id="A0A3M2LVS1"/>
<dbReference type="PANTHER" id="PTHR30151:SF41">
    <property type="entry name" value="ABC TRANSPORTER PERMEASE PROTEIN"/>
    <property type="match status" value="1"/>
</dbReference>
<dbReference type="OrthoDB" id="7274389at2"/>
<comment type="similarity">
    <text evidence="7">Belongs to the binding-protein-dependent transport system permease family.</text>
</comment>
<dbReference type="EMBL" id="RFFG01000041">
    <property type="protein sequence ID" value="RMI41581.1"/>
    <property type="molecule type" value="Genomic_DNA"/>
</dbReference>
<keyword evidence="3" id="KW-1003">Cell membrane</keyword>
<feature type="transmembrane region" description="Helical" evidence="7">
    <location>
        <begin position="98"/>
        <end position="116"/>
    </location>
</feature>
<evidence type="ECO:0000313" key="10">
    <source>
        <dbReference type="EMBL" id="RMI41581.1"/>
    </source>
</evidence>
<dbReference type="CDD" id="cd06261">
    <property type="entry name" value="TM_PBP2"/>
    <property type="match status" value="1"/>
</dbReference>
<comment type="subcellular location">
    <subcellularLocation>
        <location evidence="1 7">Cell membrane</location>
        <topology evidence="1 7">Multi-pass membrane protein</topology>
    </subcellularLocation>
</comment>
<evidence type="ECO:0000256" key="8">
    <source>
        <dbReference type="SAM" id="MobiDB-lite"/>
    </source>
</evidence>